<evidence type="ECO:0000313" key="10">
    <source>
        <dbReference type="Proteomes" id="UP000708208"/>
    </source>
</evidence>
<dbReference type="PANTHER" id="PTHR31040:SF1">
    <property type="entry name" value="NURIM"/>
    <property type="match status" value="1"/>
</dbReference>
<dbReference type="EMBL" id="CAJVCH010541929">
    <property type="protein sequence ID" value="CAG7827007.1"/>
    <property type="molecule type" value="Genomic_DNA"/>
</dbReference>
<name>A0A8J2PF32_9HEXA</name>
<organism evidence="9 10">
    <name type="scientific">Allacma fusca</name>
    <dbReference type="NCBI Taxonomy" id="39272"/>
    <lineage>
        <taxon>Eukaryota</taxon>
        <taxon>Metazoa</taxon>
        <taxon>Ecdysozoa</taxon>
        <taxon>Arthropoda</taxon>
        <taxon>Hexapoda</taxon>
        <taxon>Collembola</taxon>
        <taxon>Symphypleona</taxon>
        <taxon>Sminthuridae</taxon>
        <taxon>Allacma</taxon>
    </lineage>
</organism>
<feature type="transmembrane region" description="Helical" evidence="8">
    <location>
        <begin position="75"/>
        <end position="95"/>
    </location>
</feature>
<keyword evidence="4 8" id="KW-1133">Transmembrane helix</keyword>
<protein>
    <recommendedName>
        <fullName evidence="7">Nuclear envelope membrane protein</fullName>
    </recommendedName>
    <alternativeName>
        <fullName evidence="6">Nuclear rim protein</fullName>
    </alternativeName>
</protein>
<comment type="caution">
    <text evidence="9">The sequence shown here is derived from an EMBL/GenBank/DDBJ whole genome shotgun (WGS) entry which is preliminary data.</text>
</comment>
<evidence type="ECO:0000256" key="2">
    <source>
        <dbReference type="ARBA" id="ARBA00010631"/>
    </source>
</evidence>
<evidence type="ECO:0000313" key="9">
    <source>
        <dbReference type="EMBL" id="CAG7827007.1"/>
    </source>
</evidence>
<reference evidence="9" key="1">
    <citation type="submission" date="2021-06" db="EMBL/GenBank/DDBJ databases">
        <authorList>
            <person name="Hodson N. C."/>
            <person name="Mongue J. A."/>
            <person name="Jaron S. K."/>
        </authorList>
    </citation>
    <scope>NUCLEOTIDE SEQUENCE</scope>
</reference>
<comment type="similarity">
    <text evidence="2">Belongs to the nurim family.</text>
</comment>
<keyword evidence="3 8" id="KW-0812">Transmembrane</keyword>
<keyword evidence="5 8" id="KW-0472">Membrane</keyword>
<evidence type="ECO:0000256" key="1">
    <source>
        <dbReference type="ARBA" id="ARBA00004473"/>
    </source>
</evidence>
<gene>
    <name evidence="9" type="ORF">AFUS01_LOCUS37022</name>
</gene>
<evidence type="ECO:0000256" key="8">
    <source>
        <dbReference type="SAM" id="Phobius"/>
    </source>
</evidence>
<feature type="transmembrane region" description="Helical" evidence="8">
    <location>
        <begin position="212"/>
        <end position="243"/>
    </location>
</feature>
<evidence type="ECO:0000256" key="3">
    <source>
        <dbReference type="ARBA" id="ARBA00022692"/>
    </source>
</evidence>
<proteinExistence type="inferred from homology"/>
<dbReference type="Proteomes" id="UP000708208">
    <property type="component" value="Unassembled WGS sequence"/>
</dbReference>
<feature type="transmembrane region" description="Helical" evidence="8">
    <location>
        <begin position="119"/>
        <end position="139"/>
    </location>
</feature>
<dbReference type="OrthoDB" id="10050858at2759"/>
<dbReference type="InterPro" id="IPR033580">
    <property type="entry name" value="Nurim-like"/>
</dbReference>
<accession>A0A8J2PF32</accession>
<evidence type="ECO:0000256" key="7">
    <source>
        <dbReference type="ARBA" id="ARBA00032957"/>
    </source>
</evidence>
<evidence type="ECO:0000256" key="4">
    <source>
        <dbReference type="ARBA" id="ARBA00022989"/>
    </source>
</evidence>
<dbReference type="PANTHER" id="PTHR31040">
    <property type="entry name" value="NURIM"/>
    <property type="match status" value="1"/>
</dbReference>
<dbReference type="AlphaFoldDB" id="A0A8J2PF32"/>
<comment type="subcellular location">
    <subcellularLocation>
        <location evidence="1">Nucleus inner membrane</location>
        <topology evidence="1">Multi-pass membrane protein</topology>
    </subcellularLocation>
</comment>
<sequence>MWSKESDLDPNMTFSKQLKSVFKLGIILLSYTLAFVTMVRFGFWTFEVRQMDKESPSVWSCFKSQEWGPCYSSHILKLAFINVGLLLIFGLQHTFMSQRKLLMTKYWQVFHYSLEIDKAVYNFMTALALQLVMSFWQPIGVSLWEIGSINKSPYLFHFTVHVIAWGIFYGTNLMIDFPDLIGLNQQVVIECPNNVAKSPELRTMIQNQRHMGLIPLAVILLVHPFMSVDRFLLMITLLAYTYFSWKSQTCYPYAKSMRRVKQCSVYNHDD</sequence>
<feature type="transmembrane region" description="Helical" evidence="8">
    <location>
        <begin position="21"/>
        <end position="43"/>
    </location>
</feature>
<keyword evidence="10" id="KW-1185">Reference proteome</keyword>
<dbReference type="GO" id="GO:0005637">
    <property type="term" value="C:nuclear inner membrane"/>
    <property type="evidence" value="ECO:0007669"/>
    <property type="project" value="UniProtKB-SubCell"/>
</dbReference>
<feature type="transmembrane region" description="Helical" evidence="8">
    <location>
        <begin position="154"/>
        <end position="175"/>
    </location>
</feature>
<evidence type="ECO:0000256" key="6">
    <source>
        <dbReference type="ARBA" id="ARBA00031700"/>
    </source>
</evidence>
<evidence type="ECO:0000256" key="5">
    <source>
        <dbReference type="ARBA" id="ARBA00023136"/>
    </source>
</evidence>